<feature type="chain" id="PRO_5026810129" evidence="1">
    <location>
        <begin position="30"/>
        <end position="305"/>
    </location>
</feature>
<dbReference type="GO" id="GO:0030638">
    <property type="term" value="P:polyketide metabolic process"/>
    <property type="evidence" value="ECO:0007669"/>
    <property type="project" value="InterPro"/>
</dbReference>
<comment type="caution">
    <text evidence="2">The sequence shown here is derived from an EMBL/GenBank/DDBJ whole genome shotgun (WGS) entry which is preliminary data.</text>
</comment>
<gene>
    <name evidence="2" type="ORF">F7Q99_25540</name>
</gene>
<evidence type="ECO:0000256" key="1">
    <source>
        <dbReference type="SAM" id="SignalP"/>
    </source>
</evidence>
<dbReference type="InterPro" id="IPR032710">
    <property type="entry name" value="NTF2-like_dom_sf"/>
</dbReference>
<feature type="signal peptide" evidence="1">
    <location>
        <begin position="1"/>
        <end position="29"/>
    </location>
</feature>
<dbReference type="Pfam" id="PF07366">
    <property type="entry name" value="SnoaL"/>
    <property type="match status" value="2"/>
</dbReference>
<name>A0A6N7KV82_9ACTN</name>
<proteinExistence type="predicted"/>
<dbReference type="EMBL" id="WBOF01000001">
    <property type="protein sequence ID" value="MQS15542.1"/>
    <property type="molecule type" value="Genomic_DNA"/>
</dbReference>
<protein>
    <submittedName>
        <fullName evidence="2">Ester cyclase</fullName>
    </submittedName>
</protein>
<keyword evidence="1" id="KW-0732">Signal</keyword>
<keyword evidence="3" id="KW-1185">Reference proteome</keyword>
<evidence type="ECO:0000313" key="2">
    <source>
        <dbReference type="EMBL" id="MQS15542.1"/>
    </source>
</evidence>
<dbReference type="OrthoDB" id="129343at2"/>
<organism evidence="2 3">
    <name type="scientific">Streptomyces kaniharaensis</name>
    <dbReference type="NCBI Taxonomy" id="212423"/>
    <lineage>
        <taxon>Bacteria</taxon>
        <taxon>Bacillati</taxon>
        <taxon>Actinomycetota</taxon>
        <taxon>Actinomycetes</taxon>
        <taxon>Kitasatosporales</taxon>
        <taxon>Streptomycetaceae</taxon>
        <taxon>Streptomyces</taxon>
    </lineage>
</organism>
<accession>A0A6N7KV82</accession>
<dbReference type="RefSeq" id="WP_153465114.1">
    <property type="nucleotide sequence ID" value="NZ_WBOF01000001.1"/>
</dbReference>
<sequence>MKKKSVFRFLVVAVVGVLIAAFFQGNAGAADRKDRPTDTVGAESRRVVLGFYQEVLAKRQLDLVGQYMRDDYVQHSPGLKSGVQGYLQDYALFHSVFPDLEATIYRVVPQGDKVFLLATFRGHQVQTGKELVFNTAELYRVQDGKLAEHWDVVDYAAMEAFGVNLPGGVEPSTPTDWSGTNAQRLNLLRLFFTVDGVYRIPDSPFHGALAEDLIQNQPGVEPGLDGLRDNVDSYRERFPDLSFEITHTVADDDTAVVYWVWRGHEKGTGKPLELNRADVFRVDHGRFVEHWSRLDYRAVNPFGLS</sequence>
<dbReference type="AlphaFoldDB" id="A0A6N7KV82"/>
<dbReference type="Gene3D" id="3.10.450.50">
    <property type="match status" value="2"/>
</dbReference>
<dbReference type="Proteomes" id="UP000450000">
    <property type="component" value="Unassembled WGS sequence"/>
</dbReference>
<dbReference type="PANTHER" id="PTHR38436:SF1">
    <property type="entry name" value="ESTER CYCLASE"/>
    <property type="match status" value="1"/>
</dbReference>
<dbReference type="InterPro" id="IPR009959">
    <property type="entry name" value="Cyclase_SnoaL-like"/>
</dbReference>
<dbReference type="SUPFAM" id="SSF54427">
    <property type="entry name" value="NTF2-like"/>
    <property type="match status" value="2"/>
</dbReference>
<reference evidence="2 3" key="1">
    <citation type="submission" date="2019-09" db="EMBL/GenBank/DDBJ databases">
        <title>Genome Sequences of Streptomyces kaniharaensis ATCC 21070.</title>
        <authorList>
            <person name="Zhu W."/>
            <person name="De Crecy-Lagard V."/>
            <person name="Richards N.G."/>
        </authorList>
    </citation>
    <scope>NUCLEOTIDE SEQUENCE [LARGE SCALE GENOMIC DNA]</scope>
    <source>
        <strain evidence="2 3">SF-557</strain>
    </source>
</reference>
<evidence type="ECO:0000313" key="3">
    <source>
        <dbReference type="Proteomes" id="UP000450000"/>
    </source>
</evidence>
<dbReference type="PANTHER" id="PTHR38436">
    <property type="entry name" value="POLYKETIDE CYCLASE SNOAL-LIKE DOMAIN"/>
    <property type="match status" value="1"/>
</dbReference>